<feature type="transmembrane region" description="Helical" evidence="1">
    <location>
        <begin position="248"/>
        <end position="265"/>
    </location>
</feature>
<dbReference type="Proteomes" id="UP001496674">
    <property type="component" value="Chromosome"/>
</dbReference>
<dbReference type="PANTHER" id="PTHR31061:SF24">
    <property type="entry name" value="LD22376P"/>
    <property type="match status" value="1"/>
</dbReference>
<feature type="transmembrane region" description="Helical" evidence="1">
    <location>
        <begin position="89"/>
        <end position="108"/>
    </location>
</feature>
<feature type="transmembrane region" description="Helical" evidence="1">
    <location>
        <begin position="360"/>
        <end position="382"/>
    </location>
</feature>
<dbReference type="EMBL" id="AP028055">
    <property type="protein sequence ID" value="BEH00113.1"/>
    <property type="molecule type" value="Genomic_DNA"/>
</dbReference>
<dbReference type="InterPro" id="IPR012429">
    <property type="entry name" value="HGSNAT_cat"/>
</dbReference>
<feature type="transmembrane region" description="Helical" evidence="1">
    <location>
        <begin position="316"/>
        <end position="337"/>
    </location>
</feature>
<keyword evidence="1" id="KW-1133">Transmembrane helix</keyword>
<feature type="transmembrane region" description="Helical" evidence="1">
    <location>
        <begin position="137"/>
        <end position="155"/>
    </location>
</feature>
<sequence length="390" mass="43911">MKTNVSQRLLALDVLRGITIAGMILVNNPGSWSSIYAPLEHAPWHGLTPTDLVFPFFMFIMGISTYISLKKYNFEFSHSATLKILKRTFVIFVIGLGIAWLSLSFRTYNSLAKDNLEFGERFLQSITNFGHLRILGVMQRLALCYGITAIIAIVMKHKYIPALVISTLLGYFLLLFFGNGFEQSELNIVSIVDQAILGVDHMYKDAGLAIDPEGLLSTIPSVCHVLIGFWCGELLMSVKDNGERIQRLFLVGAVLTFSGFLLSYGCPINKKLWTPTYVLTTCGLASTFLALLIWIIDIKGYKTWSRFFESFGVNPLFIYVMGAVLTILTGSFLFISYDDKMIALKTYVYKYLLQPLLGDFPGSLTFALLFVGINWLIGYVLYKKKIYIKI</sequence>
<keyword evidence="1" id="KW-0472">Membrane</keyword>
<evidence type="ECO:0000313" key="4">
    <source>
        <dbReference type="Proteomes" id="UP001496674"/>
    </source>
</evidence>
<organism evidence="3 4">
    <name type="scientific">Bacteroides sedimenti</name>
    <dbReference type="NCBI Taxonomy" id="2136147"/>
    <lineage>
        <taxon>Bacteria</taxon>
        <taxon>Pseudomonadati</taxon>
        <taxon>Bacteroidota</taxon>
        <taxon>Bacteroidia</taxon>
        <taxon>Bacteroidales</taxon>
        <taxon>Bacteroidaceae</taxon>
        <taxon>Bacteroides</taxon>
    </lineage>
</organism>
<feature type="domain" description="Heparan-alpha-glucosaminide N-acetyltransferase catalytic" evidence="2">
    <location>
        <begin position="8"/>
        <end position="190"/>
    </location>
</feature>
<feature type="transmembrane region" description="Helical" evidence="1">
    <location>
        <begin position="52"/>
        <end position="69"/>
    </location>
</feature>
<keyword evidence="1" id="KW-0812">Transmembrane</keyword>
<name>A0ABM8IIU3_9BACE</name>
<evidence type="ECO:0000256" key="1">
    <source>
        <dbReference type="SAM" id="Phobius"/>
    </source>
</evidence>
<gene>
    <name evidence="3" type="ORF">BSYN_23770</name>
</gene>
<feature type="transmembrane region" description="Helical" evidence="1">
    <location>
        <begin position="277"/>
        <end position="296"/>
    </location>
</feature>
<feature type="transmembrane region" description="Helical" evidence="1">
    <location>
        <begin position="12"/>
        <end position="32"/>
    </location>
</feature>
<feature type="transmembrane region" description="Helical" evidence="1">
    <location>
        <begin position="162"/>
        <end position="181"/>
    </location>
</feature>
<accession>A0ABM8IIU3</accession>
<evidence type="ECO:0000259" key="2">
    <source>
        <dbReference type="Pfam" id="PF07786"/>
    </source>
</evidence>
<evidence type="ECO:0000313" key="3">
    <source>
        <dbReference type="EMBL" id="BEH00113.1"/>
    </source>
</evidence>
<feature type="transmembrane region" description="Helical" evidence="1">
    <location>
        <begin position="215"/>
        <end position="236"/>
    </location>
</feature>
<reference evidence="3 4" key="1">
    <citation type="submission" date="2023-04" db="EMBL/GenBank/DDBJ databases">
        <title>Draft genome sequence of acteroides sedimenti strain YN3PY1.</title>
        <authorList>
            <person name="Yoshida N."/>
        </authorList>
    </citation>
    <scope>NUCLEOTIDE SEQUENCE [LARGE SCALE GENOMIC DNA]</scope>
    <source>
        <strain evidence="3 4">YN3PY1</strain>
    </source>
</reference>
<dbReference type="RefSeq" id="WP_353331173.1">
    <property type="nucleotide sequence ID" value="NZ_AP028055.1"/>
</dbReference>
<proteinExistence type="predicted"/>
<dbReference type="PANTHER" id="PTHR31061">
    <property type="entry name" value="LD22376P"/>
    <property type="match status" value="1"/>
</dbReference>
<dbReference type="Pfam" id="PF07786">
    <property type="entry name" value="HGSNAT_cat"/>
    <property type="match status" value="1"/>
</dbReference>
<protein>
    <submittedName>
        <fullName evidence="3">Membrane protein</fullName>
    </submittedName>
</protein>
<keyword evidence="4" id="KW-1185">Reference proteome</keyword>